<proteinExistence type="predicted"/>
<comment type="caution">
    <text evidence="2">The sequence shown here is derived from an EMBL/GenBank/DDBJ whole genome shotgun (WGS) entry which is preliminary data.</text>
</comment>
<dbReference type="EMBL" id="CAAE01020645">
    <property type="protein sequence ID" value="CAG14142.1"/>
    <property type="molecule type" value="Genomic_DNA"/>
</dbReference>
<feature type="non-terminal residue" evidence="2">
    <location>
        <position position="1"/>
    </location>
</feature>
<feature type="chain" id="PRO_5004242727" evidence="1">
    <location>
        <begin position="18"/>
        <end position="57"/>
    </location>
</feature>
<protein>
    <submittedName>
        <fullName evidence="2">(spotted green pufferfish) hypothetical protein</fullName>
    </submittedName>
</protein>
<reference evidence="2" key="1">
    <citation type="journal article" date="2004" name="Nature">
        <title>Genome duplication in the teleost fish Tetraodon nigroviridis reveals the early vertebrate proto-karyotype.</title>
        <authorList>
            <person name="Jaillon O."/>
            <person name="Aury J.-M."/>
            <person name="Brunet F."/>
            <person name="Petit J.-L."/>
            <person name="Stange-Thomann N."/>
            <person name="Mauceli E."/>
            <person name="Bouneau L."/>
            <person name="Fischer C."/>
            <person name="Ozouf-Costaz C."/>
            <person name="Bernot A."/>
            <person name="Nicaud S."/>
            <person name="Jaffe D."/>
            <person name="Fisher S."/>
            <person name="Lutfalla G."/>
            <person name="Dossat C."/>
            <person name="Segurens B."/>
            <person name="Dasilva C."/>
            <person name="Salanoubat M."/>
            <person name="Levy M."/>
            <person name="Boudet N."/>
            <person name="Castellano S."/>
            <person name="Anthouard V."/>
            <person name="Jubin C."/>
            <person name="Castelli V."/>
            <person name="Katinka M."/>
            <person name="Vacherie B."/>
            <person name="Biemont C."/>
            <person name="Skalli Z."/>
            <person name="Cattolico L."/>
            <person name="Poulain J."/>
            <person name="De Berardinis V."/>
            <person name="Cruaud C."/>
            <person name="Duprat S."/>
            <person name="Brottier P."/>
            <person name="Coutanceau J.-P."/>
            <person name="Gouzy J."/>
            <person name="Parra G."/>
            <person name="Lardier G."/>
            <person name="Chapple C."/>
            <person name="McKernan K.J."/>
            <person name="McEwan P."/>
            <person name="Bosak S."/>
            <person name="Kellis M."/>
            <person name="Volff J.-N."/>
            <person name="Guigo R."/>
            <person name="Zody M.C."/>
            <person name="Mesirov J."/>
            <person name="Lindblad-Toh K."/>
            <person name="Birren B."/>
            <person name="Nusbaum C."/>
            <person name="Kahn D."/>
            <person name="Robinson-Rechavi M."/>
            <person name="Laudet V."/>
            <person name="Schachter V."/>
            <person name="Quetier F."/>
            <person name="Saurin W."/>
            <person name="Scarpelli C."/>
            <person name="Wincker P."/>
            <person name="Lander E.S."/>
            <person name="Weissenbach J."/>
            <person name="Roest Crollius H."/>
        </authorList>
    </citation>
    <scope>NUCLEOTIDE SEQUENCE [LARGE SCALE GENOMIC DNA]</scope>
</reference>
<organism evidence="2">
    <name type="scientific">Tetraodon nigroviridis</name>
    <name type="common">Spotted green pufferfish</name>
    <name type="synonym">Chelonodon nigroviridis</name>
    <dbReference type="NCBI Taxonomy" id="99883"/>
    <lineage>
        <taxon>Eukaryota</taxon>
        <taxon>Metazoa</taxon>
        <taxon>Chordata</taxon>
        <taxon>Craniata</taxon>
        <taxon>Vertebrata</taxon>
        <taxon>Euteleostomi</taxon>
        <taxon>Actinopterygii</taxon>
        <taxon>Neopterygii</taxon>
        <taxon>Teleostei</taxon>
        <taxon>Neoteleostei</taxon>
        <taxon>Acanthomorphata</taxon>
        <taxon>Eupercaria</taxon>
        <taxon>Tetraodontiformes</taxon>
        <taxon>Tetradontoidea</taxon>
        <taxon>Tetraodontidae</taxon>
        <taxon>Tetraodon</taxon>
    </lineage>
</organism>
<evidence type="ECO:0000313" key="2">
    <source>
        <dbReference type="EMBL" id="CAG14142.1"/>
    </source>
</evidence>
<dbReference type="KEGG" id="tng:GSTEN00036074G001"/>
<evidence type="ECO:0000256" key="1">
    <source>
        <dbReference type="SAM" id="SignalP"/>
    </source>
</evidence>
<name>Q4RBU1_TETNG</name>
<reference evidence="2" key="2">
    <citation type="submission" date="2004-02" db="EMBL/GenBank/DDBJ databases">
        <authorList>
            <consortium name="Genoscope"/>
            <consortium name="Whitehead Institute Centre for Genome Research"/>
        </authorList>
    </citation>
    <scope>NUCLEOTIDE SEQUENCE</scope>
</reference>
<accession>Q4RBU1</accession>
<gene>
    <name evidence="2" type="ORF">GSTENG00036074001</name>
</gene>
<keyword evidence="1" id="KW-0732">Signal</keyword>
<dbReference type="AlphaFoldDB" id="Q4RBU1"/>
<feature type="signal peptide" evidence="1">
    <location>
        <begin position="1"/>
        <end position="17"/>
    </location>
</feature>
<sequence>VLILFVIYAASVSVSLTRTVCLCQARPWGSEAWQEVASGSPWWPYLEKPFNGFRHIC</sequence>